<organism evidence="2 3">
    <name type="scientific">Providencia rettgeri</name>
    <dbReference type="NCBI Taxonomy" id="587"/>
    <lineage>
        <taxon>Bacteria</taxon>
        <taxon>Pseudomonadati</taxon>
        <taxon>Pseudomonadota</taxon>
        <taxon>Gammaproteobacteria</taxon>
        <taxon>Enterobacterales</taxon>
        <taxon>Morganellaceae</taxon>
        <taxon>Providencia</taxon>
    </lineage>
</organism>
<evidence type="ECO:0000313" key="2">
    <source>
        <dbReference type="EMBL" id="MBX6982749.1"/>
    </source>
</evidence>
<evidence type="ECO:0000256" key="1">
    <source>
        <dbReference type="SAM" id="MobiDB-lite"/>
    </source>
</evidence>
<evidence type="ECO:0000313" key="3">
    <source>
        <dbReference type="Proteomes" id="UP000824410"/>
    </source>
</evidence>
<dbReference type="RefSeq" id="WP_131681000.1">
    <property type="nucleotide sequence ID" value="NZ_SHCZ01000029.1"/>
</dbReference>
<dbReference type="AlphaFoldDB" id="A0AAP2K2L5"/>
<dbReference type="EMBL" id="SHDO01000034">
    <property type="protein sequence ID" value="MBX6982749.1"/>
    <property type="molecule type" value="Genomic_DNA"/>
</dbReference>
<dbReference type="Proteomes" id="UP000824410">
    <property type="component" value="Unassembled WGS sequence"/>
</dbReference>
<accession>A0AAP2K2L5</accession>
<proteinExistence type="predicted"/>
<name>A0AAP2K2L5_PRORE</name>
<feature type="compositionally biased region" description="Basic residues" evidence="1">
    <location>
        <begin position="1"/>
        <end position="15"/>
    </location>
</feature>
<protein>
    <submittedName>
        <fullName evidence="2">Uncharacterized protein</fullName>
    </submittedName>
</protein>
<sequence>MKKSHKRHKFTKKQHRADCQNKDSGKLEKRRFRLLNLLKYVSFSLGSIKYAIDIYERLSNIDIEHGGFISTVSKGVFSAEIDLITVVSQLLTFF</sequence>
<gene>
    <name evidence="2" type="ORF">EX242_21145</name>
</gene>
<comment type="caution">
    <text evidence="2">The sequence shown here is derived from an EMBL/GenBank/DDBJ whole genome shotgun (WGS) entry which is preliminary data.</text>
</comment>
<reference evidence="2" key="1">
    <citation type="submission" date="2019-02" db="EMBL/GenBank/DDBJ databases">
        <title>Genomic characterization of isolates from hospital effluents in KZN, South Africa.</title>
        <authorList>
            <person name="Ntshobeni N."/>
            <person name="Allam M."/>
            <person name="Ismail A."/>
            <person name="Amoako D."/>
            <person name="Essack S."/>
            <person name="Chenia H."/>
        </authorList>
    </citation>
    <scope>NUCLEOTIDE SEQUENCE</scope>
    <source>
        <strain evidence="2">AFE97_S1</strain>
    </source>
</reference>
<feature type="region of interest" description="Disordered" evidence="1">
    <location>
        <begin position="1"/>
        <end position="24"/>
    </location>
</feature>